<dbReference type="EMBL" id="BART01018640">
    <property type="protein sequence ID" value="GAG76456.1"/>
    <property type="molecule type" value="Genomic_DNA"/>
</dbReference>
<comment type="caution">
    <text evidence="1">The sequence shown here is derived from an EMBL/GenBank/DDBJ whole genome shotgun (WGS) entry which is preliminary data.</text>
</comment>
<name>X1BWD9_9ZZZZ</name>
<accession>X1BWD9</accession>
<proteinExistence type="predicted"/>
<feature type="non-terminal residue" evidence="1">
    <location>
        <position position="38"/>
    </location>
</feature>
<dbReference type="Gene3D" id="6.10.140.1170">
    <property type="match status" value="1"/>
</dbReference>
<reference evidence="1" key="1">
    <citation type="journal article" date="2014" name="Front. Microbiol.">
        <title>High frequency of phylogenetically diverse reductive dehalogenase-homologous genes in deep subseafloor sedimentary metagenomes.</title>
        <authorList>
            <person name="Kawai M."/>
            <person name="Futagami T."/>
            <person name="Toyoda A."/>
            <person name="Takaki Y."/>
            <person name="Nishi S."/>
            <person name="Hori S."/>
            <person name="Arai W."/>
            <person name="Tsubouchi T."/>
            <person name="Morono Y."/>
            <person name="Uchiyama I."/>
            <person name="Ito T."/>
            <person name="Fujiyama A."/>
            <person name="Inagaki F."/>
            <person name="Takami H."/>
        </authorList>
    </citation>
    <scope>NUCLEOTIDE SEQUENCE</scope>
    <source>
        <strain evidence="1">Expedition CK06-06</strain>
    </source>
</reference>
<protein>
    <recommendedName>
        <fullName evidence="2">Lysine 2,3-aminomutase</fullName>
    </recommendedName>
</protein>
<organism evidence="1">
    <name type="scientific">marine sediment metagenome</name>
    <dbReference type="NCBI Taxonomy" id="412755"/>
    <lineage>
        <taxon>unclassified sequences</taxon>
        <taxon>metagenomes</taxon>
        <taxon>ecological metagenomes</taxon>
    </lineage>
</organism>
<evidence type="ECO:0008006" key="2">
    <source>
        <dbReference type="Google" id="ProtNLM"/>
    </source>
</evidence>
<gene>
    <name evidence="1" type="ORF">S01H4_35123</name>
</gene>
<evidence type="ECO:0000313" key="1">
    <source>
        <dbReference type="EMBL" id="GAG76456.1"/>
    </source>
</evidence>
<dbReference type="AlphaFoldDB" id="X1BWD9"/>
<sequence>MKVDRRQELFGHISDEDWNDWYWQVKNRITTLEELKKY</sequence>